<evidence type="ECO:0000313" key="2">
    <source>
        <dbReference type="Proteomes" id="UP000256599"/>
    </source>
</evidence>
<accession>A0A3D8I3N8</accession>
<protein>
    <submittedName>
        <fullName evidence="1">Uncharacterized protein</fullName>
    </submittedName>
</protein>
<dbReference type="AlphaFoldDB" id="A0A3D8I3N8"/>
<dbReference type="EMBL" id="NXLR01000013">
    <property type="protein sequence ID" value="RDU59364.1"/>
    <property type="molecule type" value="Genomic_DNA"/>
</dbReference>
<evidence type="ECO:0000313" key="1">
    <source>
        <dbReference type="EMBL" id="RDU59364.1"/>
    </source>
</evidence>
<dbReference type="Proteomes" id="UP000256599">
    <property type="component" value="Unassembled WGS sequence"/>
</dbReference>
<comment type="caution">
    <text evidence="1">The sequence shown here is derived from an EMBL/GenBank/DDBJ whole genome shotgun (WGS) entry which is preliminary data.</text>
</comment>
<sequence>MSDVGAMLVWIESHLPCKGQSIDNIGLAFCECAHNIIEHHIMRIDKLHLYTLPKSRPLPCSLGLSKGITCKMIIKATHIIVTLSFPFKPCYKYAKNTAFVPLGGRGKALIKACGGAFRLRVSPPRGILSLRCKI</sequence>
<keyword evidence="2" id="KW-1185">Reference proteome</keyword>
<name>A0A3D8I3N8_9HELI</name>
<proteinExistence type="predicted"/>
<reference evidence="1 2" key="1">
    <citation type="submission" date="2018-04" db="EMBL/GenBank/DDBJ databases">
        <title>Novel Campyloabacter and Helicobacter Species and Strains.</title>
        <authorList>
            <person name="Mannion A.J."/>
            <person name="Shen Z."/>
            <person name="Fox J.G."/>
        </authorList>
    </citation>
    <scope>NUCLEOTIDE SEQUENCE [LARGE SCALE GENOMIC DNA]</scope>
    <source>
        <strain evidence="1 2">MIT 98-6070</strain>
    </source>
</reference>
<organism evidence="1 2">
    <name type="scientific">Helicobacter marmotae</name>
    <dbReference type="NCBI Taxonomy" id="152490"/>
    <lineage>
        <taxon>Bacteria</taxon>
        <taxon>Pseudomonadati</taxon>
        <taxon>Campylobacterota</taxon>
        <taxon>Epsilonproteobacteria</taxon>
        <taxon>Campylobacterales</taxon>
        <taxon>Helicobacteraceae</taxon>
        <taxon>Helicobacter</taxon>
    </lineage>
</organism>
<gene>
    <name evidence="1" type="ORF">CQA63_06905</name>
</gene>